<accession>A0A914DV17</accession>
<evidence type="ECO:0000313" key="2">
    <source>
        <dbReference type="WBParaSite" id="ACRNAN_scaffold382.g25695.t1"/>
    </source>
</evidence>
<proteinExistence type="predicted"/>
<reference evidence="2" key="1">
    <citation type="submission" date="2022-11" db="UniProtKB">
        <authorList>
            <consortium name="WormBaseParasite"/>
        </authorList>
    </citation>
    <scope>IDENTIFICATION</scope>
</reference>
<dbReference type="Proteomes" id="UP000887540">
    <property type="component" value="Unplaced"/>
</dbReference>
<sequence length="159" mass="18089">MNGTNYNLDASYYSTDAELYVYFTAGTQELTSHSIWYISFSLIPVPQITINLTNNSPASLLTLSDFQPNTIYNILVENGTLDFFPATTFFYYLNRFFPYIDVFKGTPGLYWDNYLGSLSTIIAQSESPFDGLNKRSLYMIIIQSTLKIGCCFGFEKVMP</sequence>
<protein>
    <submittedName>
        <fullName evidence="2">Uncharacterized protein</fullName>
    </submittedName>
</protein>
<dbReference type="WBParaSite" id="ACRNAN_scaffold382.g25695.t1">
    <property type="protein sequence ID" value="ACRNAN_scaffold382.g25695.t1"/>
    <property type="gene ID" value="ACRNAN_scaffold382.g25695"/>
</dbReference>
<organism evidence="1 2">
    <name type="scientific">Acrobeloides nanus</name>
    <dbReference type="NCBI Taxonomy" id="290746"/>
    <lineage>
        <taxon>Eukaryota</taxon>
        <taxon>Metazoa</taxon>
        <taxon>Ecdysozoa</taxon>
        <taxon>Nematoda</taxon>
        <taxon>Chromadorea</taxon>
        <taxon>Rhabditida</taxon>
        <taxon>Tylenchina</taxon>
        <taxon>Cephalobomorpha</taxon>
        <taxon>Cephaloboidea</taxon>
        <taxon>Cephalobidae</taxon>
        <taxon>Acrobeloides</taxon>
    </lineage>
</organism>
<dbReference type="AlphaFoldDB" id="A0A914DV17"/>
<keyword evidence="1" id="KW-1185">Reference proteome</keyword>
<name>A0A914DV17_9BILA</name>
<evidence type="ECO:0000313" key="1">
    <source>
        <dbReference type="Proteomes" id="UP000887540"/>
    </source>
</evidence>